<evidence type="ECO:0000256" key="4">
    <source>
        <dbReference type="PROSITE-ProRule" id="PRU01240"/>
    </source>
</evidence>
<name>A0A9Q0PP11_SALPP</name>
<dbReference type="InterPro" id="IPR000209">
    <property type="entry name" value="Peptidase_S8/S53_dom"/>
</dbReference>
<dbReference type="Pfam" id="PF00082">
    <property type="entry name" value="Peptidase_S8"/>
    <property type="match status" value="2"/>
</dbReference>
<dbReference type="InterPro" id="IPR036852">
    <property type="entry name" value="Peptidase_S8/S53_dom_sf"/>
</dbReference>
<evidence type="ECO:0000313" key="7">
    <source>
        <dbReference type="Proteomes" id="UP001151532"/>
    </source>
</evidence>
<feature type="domain" description="Peptidase S8/S53" evidence="5">
    <location>
        <begin position="118"/>
        <end position="202"/>
    </location>
</feature>
<dbReference type="PANTHER" id="PTHR10795">
    <property type="entry name" value="PROPROTEIN CONVERTASE SUBTILISIN/KEXIN"/>
    <property type="match status" value="1"/>
</dbReference>
<dbReference type="Gene3D" id="3.40.50.200">
    <property type="entry name" value="Peptidase S8/S53 domain"/>
    <property type="match status" value="2"/>
</dbReference>
<organism evidence="6 7">
    <name type="scientific">Salix purpurea</name>
    <name type="common">Purple osier willow</name>
    <dbReference type="NCBI Taxonomy" id="77065"/>
    <lineage>
        <taxon>Eukaryota</taxon>
        <taxon>Viridiplantae</taxon>
        <taxon>Streptophyta</taxon>
        <taxon>Embryophyta</taxon>
        <taxon>Tracheophyta</taxon>
        <taxon>Spermatophyta</taxon>
        <taxon>Magnoliopsida</taxon>
        <taxon>eudicotyledons</taxon>
        <taxon>Gunneridae</taxon>
        <taxon>Pentapetalae</taxon>
        <taxon>rosids</taxon>
        <taxon>fabids</taxon>
        <taxon>Malpighiales</taxon>
        <taxon>Salicaceae</taxon>
        <taxon>Saliceae</taxon>
        <taxon>Salix</taxon>
    </lineage>
</organism>
<comment type="caution">
    <text evidence="6">The sequence shown here is derived from an EMBL/GenBank/DDBJ whole genome shotgun (WGS) entry which is preliminary data.</text>
</comment>
<comment type="subcellular location">
    <subcellularLocation>
        <location evidence="1">Secreted</location>
    </subcellularLocation>
</comment>
<keyword evidence="6" id="KW-0645">Protease</keyword>
<evidence type="ECO:0000256" key="3">
    <source>
        <dbReference type="ARBA" id="ARBA00022729"/>
    </source>
</evidence>
<dbReference type="AlphaFoldDB" id="A0A9Q0PP11"/>
<dbReference type="GO" id="GO:0006508">
    <property type="term" value="P:proteolysis"/>
    <property type="evidence" value="ECO:0007669"/>
    <property type="project" value="UniProtKB-KW"/>
</dbReference>
<proteinExistence type="inferred from homology"/>
<dbReference type="Gene3D" id="3.50.30.30">
    <property type="match status" value="2"/>
</dbReference>
<feature type="domain" description="Peptidase S8/S53" evidence="5">
    <location>
        <begin position="313"/>
        <end position="566"/>
    </location>
</feature>
<dbReference type="GO" id="GO:0004252">
    <property type="term" value="F:serine-type endopeptidase activity"/>
    <property type="evidence" value="ECO:0007669"/>
    <property type="project" value="InterPro"/>
</dbReference>
<comment type="caution">
    <text evidence="4">Lacks conserved residue(s) required for the propagation of feature annotation.</text>
</comment>
<accession>A0A9Q0PP11</accession>
<keyword evidence="3" id="KW-0732">Signal</keyword>
<reference evidence="6" key="2">
    <citation type="journal article" date="2023" name="Int. J. Mol. Sci.">
        <title>De Novo Assembly and Annotation of 11 Diverse Shrub Willow (Salix) Genomes Reveals Novel Gene Organization in Sex-Linked Regions.</title>
        <authorList>
            <person name="Hyden B."/>
            <person name="Feng K."/>
            <person name="Yates T.B."/>
            <person name="Jawdy S."/>
            <person name="Cereghino C."/>
            <person name="Smart L.B."/>
            <person name="Muchero W."/>
        </authorList>
    </citation>
    <scope>NUCLEOTIDE SEQUENCE</scope>
    <source>
        <tissue evidence="6">Shoot tip</tissue>
    </source>
</reference>
<dbReference type="Proteomes" id="UP001151532">
    <property type="component" value="Chromosome 9"/>
</dbReference>
<dbReference type="GO" id="GO:0005576">
    <property type="term" value="C:extracellular region"/>
    <property type="evidence" value="ECO:0007669"/>
    <property type="project" value="UniProtKB-SubCell"/>
</dbReference>
<keyword evidence="7" id="KW-1185">Reference proteome</keyword>
<evidence type="ECO:0000256" key="1">
    <source>
        <dbReference type="ARBA" id="ARBA00004613"/>
    </source>
</evidence>
<dbReference type="PROSITE" id="PS51892">
    <property type="entry name" value="SUBTILASE"/>
    <property type="match status" value="1"/>
</dbReference>
<dbReference type="CDD" id="cd02120">
    <property type="entry name" value="PA_subtilisin_like"/>
    <property type="match status" value="2"/>
</dbReference>
<gene>
    <name evidence="6" type="ORF">OIU79_013757</name>
</gene>
<evidence type="ECO:0000256" key="2">
    <source>
        <dbReference type="ARBA" id="ARBA00011073"/>
    </source>
</evidence>
<keyword evidence="6" id="KW-0378">Hydrolase</keyword>
<dbReference type="SUPFAM" id="SSF52743">
    <property type="entry name" value="Subtilisin-like"/>
    <property type="match status" value="2"/>
</dbReference>
<dbReference type="EMBL" id="JAPFFK010000018">
    <property type="protein sequence ID" value="KAJ6691839.1"/>
    <property type="molecule type" value="Genomic_DNA"/>
</dbReference>
<evidence type="ECO:0000259" key="5">
    <source>
        <dbReference type="Pfam" id="PF00082"/>
    </source>
</evidence>
<evidence type="ECO:0000313" key="6">
    <source>
        <dbReference type="EMBL" id="KAJ6691839.1"/>
    </source>
</evidence>
<protein>
    <submittedName>
        <fullName evidence="6">SUBTILISIN-LIKE PROTEASE SBT4.5</fullName>
    </submittedName>
</protein>
<comment type="similarity">
    <text evidence="2 4">Belongs to the peptidase S8 family.</text>
</comment>
<sequence length="580" mass="62417">MVMQFYIVYLGSLPMGEYSPTSHHLSLLEEIVEGRSCWDNCLNSSLMKGKIVICNMTDTSVTDEAFRARALGSSMLNDTFEDVSYVVPLPASSLNPHDSDLVRNPQATILKSEITEHNTAPVVASFSSRGPNNIAPEILKVGNCYDFASPSDNADDKRSVKYNVVSGISMSCPHVAAAAAYVKSFHPNWSPSAIKSAPMTTGLFELRKTGLSQFNIREQSEMLDSPRVHTNQTSQQEYIVYMGSLPESEYLPSSHHLRMIQELGSSILEFGQNQRVLMMMVSALLPGSGGVSAKVAKHFTSNKKIIGARRYSFSSARDDLGHGSHTASTAAGNIVKKASFYGLAQGTVRGGVPSARISAYKVCGPASCQSSDILSAFDDAIADGVDIITISIGESHAQEFDSDVIAIGGFHSMAKGILTLQSAGNEGPAPGSVASVAPWIFTVAASSTDRRIIDKGNSVNSFSLKGRTFPLVYGKGASRECKHLEASRCYTGCLNRALVKGKIVVCDDVDGRTEAKRAGALGVILPNSFEDVSFIFTFAWVEFSRRQTYFCQVISEFYKPDVSAPGVDILAAFPPALSPT</sequence>
<dbReference type="OrthoDB" id="836229at2759"/>
<dbReference type="InterPro" id="IPR045051">
    <property type="entry name" value="SBT"/>
</dbReference>
<reference evidence="6" key="1">
    <citation type="submission" date="2022-11" db="EMBL/GenBank/DDBJ databases">
        <authorList>
            <person name="Hyden B.L."/>
            <person name="Feng K."/>
            <person name="Yates T."/>
            <person name="Jawdy S."/>
            <person name="Smart L.B."/>
            <person name="Muchero W."/>
        </authorList>
    </citation>
    <scope>NUCLEOTIDE SEQUENCE</scope>
    <source>
        <tissue evidence="6">Shoot tip</tissue>
    </source>
</reference>